<keyword evidence="1" id="KW-0175">Coiled coil</keyword>
<reference evidence="2 3" key="1">
    <citation type="submission" date="2014-03" db="EMBL/GenBank/DDBJ databases">
        <title>The genome of Kluyveromyces dobzhanskii.</title>
        <authorList>
            <person name="Nystedt B."/>
            <person name="Astrom S."/>
        </authorList>
    </citation>
    <scope>NUCLEOTIDE SEQUENCE [LARGE SCALE GENOMIC DNA]</scope>
    <source>
        <strain evidence="2 3">CBS 2104</strain>
    </source>
</reference>
<sequence>MTTNQDTEKPQDFKVNLKTITAQELLSKRANMAELFNLLDDSSRTELFLGTAEERERKLASLKDRLQSAKKEVEALKSNN</sequence>
<accession>A0A0A8L1J4</accession>
<keyword evidence="3" id="KW-1185">Reference proteome</keyword>
<dbReference type="Proteomes" id="UP000031516">
    <property type="component" value="Unassembled WGS sequence"/>
</dbReference>
<name>A0A0A8L1J4_9SACH</name>
<protein>
    <submittedName>
        <fullName evidence="2">WGS project CCBQ000000000 data, contig 00107</fullName>
    </submittedName>
</protein>
<comment type="caution">
    <text evidence="2">The sequence shown here is derived from an EMBL/GenBank/DDBJ whole genome shotgun (WGS) entry which is preliminary data.</text>
</comment>
<organism evidence="2 3">
    <name type="scientific">Kluyveromyces dobzhanskii CBS 2104</name>
    <dbReference type="NCBI Taxonomy" id="1427455"/>
    <lineage>
        <taxon>Eukaryota</taxon>
        <taxon>Fungi</taxon>
        <taxon>Dikarya</taxon>
        <taxon>Ascomycota</taxon>
        <taxon>Saccharomycotina</taxon>
        <taxon>Saccharomycetes</taxon>
        <taxon>Saccharomycetales</taxon>
        <taxon>Saccharomycetaceae</taxon>
        <taxon>Kluyveromyces</taxon>
    </lineage>
</organism>
<evidence type="ECO:0000313" key="3">
    <source>
        <dbReference type="Proteomes" id="UP000031516"/>
    </source>
</evidence>
<proteinExistence type="predicted"/>
<gene>
    <name evidence="2" type="ORF">KLDO_g337A</name>
</gene>
<dbReference type="EMBL" id="CCBQ010000004">
    <property type="protein sequence ID" value="CDO92007.1"/>
    <property type="molecule type" value="Genomic_DNA"/>
</dbReference>
<feature type="coiled-coil region" evidence="1">
    <location>
        <begin position="52"/>
        <end position="79"/>
    </location>
</feature>
<evidence type="ECO:0000313" key="2">
    <source>
        <dbReference type="EMBL" id="CDO92007.1"/>
    </source>
</evidence>
<dbReference type="OrthoDB" id="4066304at2759"/>
<dbReference type="AlphaFoldDB" id="A0A0A8L1J4"/>
<evidence type="ECO:0000256" key="1">
    <source>
        <dbReference type="SAM" id="Coils"/>
    </source>
</evidence>